<dbReference type="AlphaFoldDB" id="A0A0C3AZA6"/>
<dbReference type="EMBL" id="KN824322">
    <property type="protein sequence ID" value="KIM24571.1"/>
    <property type="molecule type" value="Genomic_DNA"/>
</dbReference>
<evidence type="ECO:0000313" key="2">
    <source>
        <dbReference type="Proteomes" id="UP000054097"/>
    </source>
</evidence>
<reference evidence="1 2" key="1">
    <citation type="submission" date="2014-04" db="EMBL/GenBank/DDBJ databases">
        <authorList>
            <consortium name="DOE Joint Genome Institute"/>
            <person name="Kuo A."/>
            <person name="Zuccaro A."/>
            <person name="Kohler A."/>
            <person name="Nagy L.G."/>
            <person name="Floudas D."/>
            <person name="Copeland A."/>
            <person name="Barry K.W."/>
            <person name="Cichocki N."/>
            <person name="Veneault-Fourrey C."/>
            <person name="LaButti K."/>
            <person name="Lindquist E.A."/>
            <person name="Lipzen A."/>
            <person name="Lundell T."/>
            <person name="Morin E."/>
            <person name="Murat C."/>
            <person name="Sun H."/>
            <person name="Tunlid A."/>
            <person name="Henrissat B."/>
            <person name="Grigoriev I.V."/>
            <person name="Hibbett D.S."/>
            <person name="Martin F."/>
            <person name="Nordberg H.P."/>
            <person name="Cantor M.N."/>
            <person name="Hua S.X."/>
        </authorList>
    </citation>
    <scope>NUCLEOTIDE SEQUENCE [LARGE SCALE GENOMIC DNA]</scope>
    <source>
        <strain evidence="1 2">MAFF 305830</strain>
    </source>
</reference>
<gene>
    <name evidence="1" type="ORF">M408DRAFT_26866</name>
</gene>
<accession>A0A0C3AZA6</accession>
<reference evidence="2" key="2">
    <citation type="submission" date="2015-01" db="EMBL/GenBank/DDBJ databases">
        <title>Evolutionary Origins and Diversification of the Mycorrhizal Mutualists.</title>
        <authorList>
            <consortium name="DOE Joint Genome Institute"/>
            <consortium name="Mycorrhizal Genomics Consortium"/>
            <person name="Kohler A."/>
            <person name="Kuo A."/>
            <person name="Nagy L.G."/>
            <person name="Floudas D."/>
            <person name="Copeland A."/>
            <person name="Barry K.W."/>
            <person name="Cichocki N."/>
            <person name="Veneault-Fourrey C."/>
            <person name="LaButti K."/>
            <person name="Lindquist E.A."/>
            <person name="Lipzen A."/>
            <person name="Lundell T."/>
            <person name="Morin E."/>
            <person name="Murat C."/>
            <person name="Riley R."/>
            <person name="Ohm R."/>
            <person name="Sun H."/>
            <person name="Tunlid A."/>
            <person name="Henrissat B."/>
            <person name="Grigoriev I.V."/>
            <person name="Hibbett D.S."/>
            <person name="Martin F."/>
        </authorList>
    </citation>
    <scope>NUCLEOTIDE SEQUENCE [LARGE SCALE GENOMIC DNA]</scope>
    <source>
        <strain evidence="2">MAFF 305830</strain>
    </source>
</reference>
<protein>
    <recommendedName>
        <fullName evidence="3">F-box domain-containing protein</fullName>
    </recommendedName>
</protein>
<organism evidence="1 2">
    <name type="scientific">Serendipita vermifera MAFF 305830</name>
    <dbReference type="NCBI Taxonomy" id="933852"/>
    <lineage>
        <taxon>Eukaryota</taxon>
        <taxon>Fungi</taxon>
        <taxon>Dikarya</taxon>
        <taxon>Basidiomycota</taxon>
        <taxon>Agaricomycotina</taxon>
        <taxon>Agaricomycetes</taxon>
        <taxon>Sebacinales</taxon>
        <taxon>Serendipitaceae</taxon>
        <taxon>Serendipita</taxon>
    </lineage>
</organism>
<evidence type="ECO:0000313" key="1">
    <source>
        <dbReference type="EMBL" id="KIM24571.1"/>
    </source>
</evidence>
<dbReference type="STRING" id="933852.A0A0C3AZA6"/>
<dbReference type="OrthoDB" id="3041043at2759"/>
<evidence type="ECO:0008006" key="3">
    <source>
        <dbReference type="Google" id="ProtNLM"/>
    </source>
</evidence>
<keyword evidence="2" id="KW-1185">Reference proteome</keyword>
<name>A0A0C3AZA6_SERVB</name>
<sequence>MADATGAVGAKHVLVLTHSTLVDAIYCHLSVADIFSLRLVCSAAHDAVRKWFPAAYNVDNHFRHFFEDPLSFRILQARTGTIVSGSNALQFLERTHYPDSDLDLYVPCRETYVVTKWLIENNYVFIPDKRRFLSLEDLIAFFERVSRRQDSIHLNEPLHEGEYGWSSIEDVFTFNHKLNPSLKVQVVVAQPRSAPIACVLHFHSTLVMNFITWDRAYSLFPSATFLHHSALTFGDAEKDPRLPTVYDKYWQRGFRVSASPFITTDLAKHFKWGGRRIDDEQSWVIELNTEELFAASDGLDRDESIYQYTHMTAGFTLLNQDQNKYLRSDVRRNPDRSSYMESQAIILYRIVDSLTLRSALILPLVSEESSLWNIPHLINAQERFERAQAKVAYPAIDRWGEMNPVIAPGWKYWDREALDLVRSGISDAIRKNQLLG</sequence>
<dbReference type="Proteomes" id="UP000054097">
    <property type="component" value="Unassembled WGS sequence"/>
</dbReference>
<proteinExistence type="predicted"/>
<dbReference type="HOGENOM" id="CLU_036419_2_1_1"/>